<dbReference type="GO" id="GO:0051015">
    <property type="term" value="F:actin filament binding"/>
    <property type="evidence" value="ECO:0007669"/>
    <property type="project" value="TreeGrafter"/>
</dbReference>
<dbReference type="SUPFAM" id="SSF53639">
    <property type="entry name" value="AraD/HMP-PK domain-like"/>
    <property type="match status" value="1"/>
</dbReference>
<sequence length="153" mass="16471">MLKASDMICINFKTGQVEIPANAAGVQIHSATHKRRPDVHAVCHAHSIYGRAYSALGKPLEMLNQDVCNFYNAHSVYTSYGGVALAAEERENIAAALGNGKATVLMNHGLLTVVQTVDEAAFSYRVLERSCRVQLLVDAAVAGGKMEKGWLGK</sequence>
<dbReference type="InterPro" id="IPR001303">
    <property type="entry name" value="Aldolase_II/adducin_N"/>
</dbReference>
<protein>
    <submittedName>
        <fullName evidence="2">Putative aldolase</fullName>
    </submittedName>
</protein>
<dbReference type="Proteomes" id="UP000053317">
    <property type="component" value="Unassembled WGS sequence"/>
</dbReference>
<dbReference type="GO" id="GO:0005856">
    <property type="term" value="C:cytoskeleton"/>
    <property type="evidence" value="ECO:0007669"/>
    <property type="project" value="TreeGrafter"/>
</dbReference>
<proteinExistence type="predicted"/>
<name>A0A0G2E782_PHACM</name>
<reference evidence="2 3" key="1">
    <citation type="submission" date="2015-05" db="EMBL/GenBank/DDBJ databases">
        <title>Distinctive expansion of gene families associated with plant cell wall degradation and secondary metabolism in the genomes of grapevine trunk pathogens.</title>
        <authorList>
            <person name="Lawrence D.P."/>
            <person name="Travadon R."/>
            <person name="Rolshausen P.E."/>
            <person name="Baumgartner K."/>
        </authorList>
    </citation>
    <scope>NUCLEOTIDE SEQUENCE [LARGE SCALE GENOMIC DNA]</scope>
    <source>
        <strain evidence="2">UCRPC4</strain>
    </source>
</reference>
<gene>
    <name evidence="2" type="ORF">UCRPC4_g04744</name>
</gene>
<comment type="caution">
    <text evidence="2">The sequence shown here is derived from an EMBL/GenBank/DDBJ whole genome shotgun (WGS) entry which is preliminary data.</text>
</comment>
<dbReference type="Pfam" id="PF00596">
    <property type="entry name" value="Aldolase_II"/>
    <property type="match status" value="1"/>
</dbReference>
<dbReference type="PANTHER" id="PTHR10672:SF25">
    <property type="entry name" value="MEIOTICALLY UP-REGULATED GENE 14 PROTEIN"/>
    <property type="match status" value="1"/>
</dbReference>
<organism evidence="2 3">
    <name type="scientific">Phaeomoniella chlamydospora</name>
    <name type="common">Phaeoacremonium chlamydosporum</name>
    <dbReference type="NCBI Taxonomy" id="158046"/>
    <lineage>
        <taxon>Eukaryota</taxon>
        <taxon>Fungi</taxon>
        <taxon>Dikarya</taxon>
        <taxon>Ascomycota</taxon>
        <taxon>Pezizomycotina</taxon>
        <taxon>Eurotiomycetes</taxon>
        <taxon>Chaetothyriomycetidae</taxon>
        <taxon>Phaeomoniellales</taxon>
        <taxon>Phaeomoniellaceae</taxon>
        <taxon>Phaeomoniella</taxon>
    </lineage>
</organism>
<accession>A0A0G2E782</accession>
<keyword evidence="3" id="KW-1185">Reference proteome</keyword>
<dbReference type="SMART" id="SM01007">
    <property type="entry name" value="Aldolase_II"/>
    <property type="match status" value="1"/>
</dbReference>
<evidence type="ECO:0000259" key="1">
    <source>
        <dbReference type="SMART" id="SM01007"/>
    </source>
</evidence>
<evidence type="ECO:0000313" key="3">
    <source>
        <dbReference type="Proteomes" id="UP000053317"/>
    </source>
</evidence>
<dbReference type="InterPro" id="IPR051017">
    <property type="entry name" value="Aldolase-II_Adducin_sf"/>
</dbReference>
<dbReference type="Gene3D" id="3.40.225.10">
    <property type="entry name" value="Class II aldolase/adducin N-terminal domain"/>
    <property type="match status" value="1"/>
</dbReference>
<dbReference type="OrthoDB" id="3238794at2759"/>
<dbReference type="EMBL" id="LCWF01000115">
    <property type="protein sequence ID" value="KKY18847.1"/>
    <property type="molecule type" value="Genomic_DNA"/>
</dbReference>
<dbReference type="PANTHER" id="PTHR10672">
    <property type="entry name" value="ADDUCIN"/>
    <property type="match status" value="1"/>
</dbReference>
<dbReference type="AlphaFoldDB" id="A0A0G2E782"/>
<evidence type="ECO:0000313" key="2">
    <source>
        <dbReference type="EMBL" id="KKY18847.1"/>
    </source>
</evidence>
<dbReference type="InterPro" id="IPR036409">
    <property type="entry name" value="Aldolase_II/adducin_N_sf"/>
</dbReference>
<reference evidence="2 3" key="2">
    <citation type="submission" date="2015-05" db="EMBL/GenBank/DDBJ databases">
        <authorList>
            <person name="Morales-Cruz A."/>
            <person name="Amrine K.C."/>
            <person name="Cantu D."/>
        </authorList>
    </citation>
    <scope>NUCLEOTIDE SEQUENCE [LARGE SCALE GENOMIC DNA]</scope>
    <source>
        <strain evidence="2">UCRPC4</strain>
    </source>
</reference>
<feature type="domain" description="Class II aldolase/adducin N-terminal" evidence="1">
    <location>
        <begin position="1"/>
        <end position="135"/>
    </location>
</feature>